<name>A0A9P6QSC7_9FUNG</name>
<reference evidence="1" key="1">
    <citation type="journal article" date="2020" name="Fungal Divers.">
        <title>Resolving the Mortierellaceae phylogeny through synthesis of multi-gene phylogenetics and phylogenomics.</title>
        <authorList>
            <person name="Vandepol N."/>
            <person name="Liber J."/>
            <person name="Desiro A."/>
            <person name="Na H."/>
            <person name="Kennedy M."/>
            <person name="Barry K."/>
            <person name="Grigoriev I.V."/>
            <person name="Miller A.N."/>
            <person name="O'Donnell K."/>
            <person name="Stajich J.E."/>
            <person name="Bonito G."/>
        </authorList>
    </citation>
    <scope>NUCLEOTIDE SEQUENCE</scope>
    <source>
        <strain evidence="1">NVP60</strain>
    </source>
</reference>
<gene>
    <name evidence="1" type="ORF">BGZ97_008057</name>
</gene>
<comment type="caution">
    <text evidence="1">The sequence shown here is derived from an EMBL/GenBank/DDBJ whole genome shotgun (WGS) entry which is preliminary data.</text>
</comment>
<dbReference type="EMBL" id="JAAAIN010003636">
    <property type="protein sequence ID" value="KAG0284797.1"/>
    <property type="molecule type" value="Genomic_DNA"/>
</dbReference>
<accession>A0A9P6QSC7</accession>
<dbReference type="Proteomes" id="UP000823405">
    <property type="component" value="Unassembled WGS sequence"/>
</dbReference>
<proteinExistence type="predicted"/>
<dbReference type="AlphaFoldDB" id="A0A9P6QSC7"/>
<keyword evidence="2" id="KW-1185">Reference proteome</keyword>
<evidence type="ECO:0008006" key="3">
    <source>
        <dbReference type="Google" id="ProtNLM"/>
    </source>
</evidence>
<dbReference type="InterPro" id="IPR029060">
    <property type="entry name" value="PIN-like_dom_sf"/>
</dbReference>
<dbReference type="SUPFAM" id="SSF88723">
    <property type="entry name" value="PIN domain-like"/>
    <property type="match status" value="1"/>
</dbReference>
<dbReference type="OrthoDB" id="2446503at2759"/>
<protein>
    <recommendedName>
        <fullName evidence="3">PIN domain-like protein</fullName>
    </recommendedName>
</protein>
<evidence type="ECO:0000313" key="1">
    <source>
        <dbReference type="EMBL" id="KAG0284797.1"/>
    </source>
</evidence>
<evidence type="ECO:0000313" key="2">
    <source>
        <dbReference type="Proteomes" id="UP000823405"/>
    </source>
</evidence>
<sequence length="315" mass="35346">MGVIKAWSEGVKEFGYDGVSIEPAGIKVGVNYASFGTLNYVVLDLLATHRAYIINTHHNIMRRQFEAINKAECKAHQRGLPYTRPFPAQVEAEQITQLSQTLVKNIKDTFDKGIDVHIDGQPSDQKALAHKERSVQRDKTSASSTLSWMTLPIYWDPMASRSRVLIPSILFLRRSSLRLMQLLPMSISMLKLTGPLQPWHIWAFRRSTKEEVVKHLKNINGLWKDCHPVDTPLKALIATAFQNAGFNVCQCNGEADVCIGKLVGRVGVFTSDSDHMFHGPVVVFRKDPKNPRSFTAYVINDILKSAKLARPAVVI</sequence>
<dbReference type="Gene3D" id="3.40.50.1010">
    <property type="entry name" value="5'-nuclease"/>
    <property type="match status" value="1"/>
</dbReference>
<organism evidence="1 2">
    <name type="scientific">Linnemannia gamsii</name>
    <dbReference type="NCBI Taxonomy" id="64522"/>
    <lineage>
        <taxon>Eukaryota</taxon>
        <taxon>Fungi</taxon>
        <taxon>Fungi incertae sedis</taxon>
        <taxon>Mucoromycota</taxon>
        <taxon>Mortierellomycotina</taxon>
        <taxon>Mortierellomycetes</taxon>
        <taxon>Mortierellales</taxon>
        <taxon>Mortierellaceae</taxon>
        <taxon>Linnemannia</taxon>
    </lineage>
</organism>